<sequence length="305" mass="35506">MRKILITGATGYIGSNLTKRLVDLGFDVHIIIRKRSKLDKLRDYLDRIQIFEYDYDLKKLTDYLKDNCFEVVFHLASFYVAEHLPEHIEQLIDSNIKFGTYILEAMRLSNTKKLINVGTSWQNYNNEIYNPVCLYAATKEAFEKILEYYVKVHDFTVITLILYDTYGPSDDRGKILSLLNRYSKTGANLLISPGEQLLNLTYIDDIIDGFIKAFEYIGNLQTSGHYKYTLSSSNFITLKELVNLFQKVSGRNINAIWGGREYRKREVFVPIKVYENLPGWQPKISLEEGIRLMLRLDGEDMDDKK</sequence>
<dbReference type="Proteomes" id="UP001322744">
    <property type="component" value="Chromosome"/>
</dbReference>
<dbReference type="InterPro" id="IPR001509">
    <property type="entry name" value="Epimerase_deHydtase"/>
</dbReference>
<comment type="similarity">
    <text evidence="1">Belongs to the NAD(P)-dependent epimerase/dehydratase family.</text>
</comment>
<feature type="domain" description="NAD-dependent epimerase/dehydratase" evidence="2">
    <location>
        <begin position="4"/>
        <end position="225"/>
    </location>
</feature>
<dbReference type="InterPro" id="IPR036291">
    <property type="entry name" value="NAD(P)-bd_dom_sf"/>
</dbReference>
<dbReference type="RefSeq" id="WP_045175119.1">
    <property type="nucleotide sequence ID" value="NZ_CP139957.1"/>
</dbReference>
<proteinExistence type="inferred from homology"/>
<dbReference type="EMBL" id="CP139957">
    <property type="protein sequence ID" value="WPX07797.1"/>
    <property type="molecule type" value="Genomic_DNA"/>
</dbReference>
<dbReference type="Gene3D" id="3.40.50.720">
    <property type="entry name" value="NAD(P)-binding Rossmann-like Domain"/>
    <property type="match status" value="1"/>
</dbReference>
<evidence type="ECO:0000259" key="2">
    <source>
        <dbReference type="Pfam" id="PF01370"/>
    </source>
</evidence>
<gene>
    <name evidence="3" type="ORF">SOJ16_001626</name>
</gene>
<protein>
    <submittedName>
        <fullName evidence="3">NAD(P)-dependent oxidoreductase</fullName>
    </submittedName>
</protein>
<evidence type="ECO:0000313" key="4">
    <source>
        <dbReference type="Proteomes" id="UP001322744"/>
    </source>
</evidence>
<accession>A0ABZ0TWI4</accession>
<dbReference type="SUPFAM" id="SSF51735">
    <property type="entry name" value="NAD(P)-binding Rossmann-fold domains"/>
    <property type="match status" value="1"/>
</dbReference>
<dbReference type="Pfam" id="PF01370">
    <property type="entry name" value="Epimerase"/>
    <property type="match status" value="1"/>
</dbReference>
<dbReference type="PANTHER" id="PTHR43000">
    <property type="entry name" value="DTDP-D-GLUCOSE 4,6-DEHYDRATASE-RELATED"/>
    <property type="match status" value="1"/>
</dbReference>
<reference evidence="3 4" key="1">
    <citation type="submission" date="2023-12" db="EMBL/GenBank/DDBJ databases">
        <authorList>
            <person name="Manesh M.J.H."/>
            <person name="Bing R.G."/>
            <person name="Willard D.J."/>
            <person name="Kelly R.M."/>
        </authorList>
    </citation>
    <scope>NUCLEOTIDE SEQUENCE [LARGE SCALE GENOMIC DNA]</scope>
    <source>
        <strain evidence="3 4">DSM 8977</strain>
    </source>
</reference>
<keyword evidence="4" id="KW-1185">Reference proteome</keyword>
<evidence type="ECO:0000256" key="1">
    <source>
        <dbReference type="ARBA" id="ARBA00007637"/>
    </source>
</evidence>
<name>A0ABZ0TWI4_9FIRM</name>
<evidence type="ECO:0000313" key="3">
    <source>
        <dbReference type="EMBL" id="WPX07797.1"/>
    </source>
</evidence>
<organism evidence="3 4">
    <name type="scientific">Anaerocellum danielii</name>
    <dbReference type="NCBI Taxonomy" id="1387557"/>
    <lineage>
        <taxon>Bacteria</taxon>
        <taxon>Bacillati</taxon>
        <taxon>Bacillota</taxon>
        <taxon>Bacillota incertae sedis</taxon>
        <taxon>Caldicellulosiruptorales</taxon>
        <taxon>Caldicellulosiruptoraceae</taxon>
        <taxon>Anaerocellum</taxon>
    </lineage>
</organism>